<reference evidence="3 4" key="1">
    <citation type="submission" date="2024-06" db="EMBL/GenBank/DDBJ databases">
        <title>Genomic Encyclopedia of Type Strains, Phase IV (KMG-IV): sequencing the most valuable type-strain genomes for metagenomic binning, comparative biology and taxonomic classification.</title>
        <authorList>
            <person name="Goeker M."/>
        </authorList>
    </citation>
    <scope>NUCLEOTIDE SEQUENCE [LARGE SCALE GENOMIC DNA]</scope>
    <source>
        <strain evidence="3 4">DSM 28302</strain>
    </source>
</reference>
<keyword evidence="1" id="KW-1188">Viral release from host cell</keyword>
<keyword evidence="2" id="KW-0231">Viral genome packaging</keyword>
<gene>
    <name evidence="3" type="ORF">ABID28_001095</name>
</gene>
<sequence length="160" mass="17755">MKQQKFIDEYIISGNATDAAVKAGYSEKTAGMVGFENLKKPYIKSAIDDRLAVLENQKIAKQDEVLQVFTSILRQELTEEITEINPATGELVTYEKKPSIAEVIKAGSELMKRYPTALELQKLKLEIEKLKAQVGGEEGQDDKIANFLNMVKEAVSDGSD</sequence>
<accession>A0ABV2JHU6</accession>
<evidence type="ECO:0000313" key="3">
    <source>
        <dbReference type="EMBL" id="MET3634452.1"/>
    </source>
</evidence>
<dbReference type="Proteomes" id="UP001549037">
    <property type="component" value="Unassembled WGS sequence"/>
</dbReference>
<evidence type="ECO:0000313" key="4">
    <source>
        <dbReference type="Proteomes" id="UP001549037"/>
    </source>
</evidence>
<keyword evidence="4" id="KW-1185">Reference proteome</keyword>
<dbReference type="PANTHER" id="PTHR41328:SF2">
    <property type="entry name" value="TERMINASE SMALL SUBUNIT"/>
    <property type="match status" value="1"/>
</dbReference>
<name>A0ABV2JHU6_9STRE</name>
<dbReference type="Gene3D" id="6.10.140.2160">
    <property type="match status" value="1"/>
</dbReference>
<dbReference type="InterPro" id="IPR005335">
    <property type="entry name" value="Terminase_ssu"/>
</dbReference>
<dbReference type="RefSeq" id="WP_354368833.1">
    <property type="nucleotide sequence ID" value="NZ_JBEPLN010000016.1"/>
</dbReference>
<dbReference type="InterPro" id="IPR052404">
    <property type="entry name" value="SPP1-like_terminase"/>
</dbReference>
<proteinExistence type="predicted"/>
<dbReference type="Gene3D" id="1.10.10.1400">
    <property type="entry name" value="Terminase, small subunit, N-terminal DNA-binding domain, HTH motif"/>
    <property type="match status" value="1"/>
</dbReference>
<comment type="caution">
    <text evidence="3">The sequence shown here is derived from an EMBL/GenBank/DDBJ whole genome shotgun (WGS) entry which is preliminary data.</text>
</comment>
<dbReference type="InterPro" id="IPR038713">
    <property type="entry name" value="Terminase_Gp1_N_sf"/>
</dbReference>
<evidence type="ECO:0000256" key="1">
    <source>
        <dbReference type="ARBA" id="ARBA00022612"/>
    </source>
</evidence>
<dbReference type="PANTHER" id="PTHR41328">
    <property type="entry name" value="TERMINASE SMALL SUBUNIT-RELATED"/>
    <property type="match status" value="1"/>
</dbReference>
<protein>
    <submittedName>
        <fullName evidence="3">Phage terminase small subunit</fullName>
    </submittedName>
</protein>
<dbReference type="Pfam" id="PF03592">
    <property type="entry name" value="Terminase_2"/>
    <property type="match status" value="1"/>
</dbReference>
<organism evidence="3 4">
    <name type="scientific">Streptococcus porcorum</name>
    <dbReference type="NCBI Taxonomy" id="701526"/>
    <lineage>
        <taxon>Bacteria</taxon>
        <taxon>Bacillati</taxon>
        <taxon>Bacillota</taxon>
        <taxon>Bacilli</taxon>
        <taxon>Lactobacillales</taxon>
        <taxon>Streptococcaceae</taxon>
        <taxon>Streptococcus</taxon>
    </lineage>
</organism>
<dbReference type="EMBL" id="JBEPLN010000016">
    <property type="protein sequence ID" value="MET3634452.1"/>
    <property type="molecule type" value="Genomic_DNA"/>
</dbReference>
<evidence type="ECO:0000256" key="2">
    <source>
        <dbReference type="ARBA" id="ARBA00023219"/>
    </source>
</evidence>